<dbReference type="AlphaFoldDB" id="A0A383ATY4"/>
<name>A0A383ATY4_9ZZZZ</name>
<dbReference type="EMBL" id="UINC01194804">
    <property type="protein sequence ID" value="SVE11071.1"/>
    <property type="molecule type" value="Genomic_DNA"/>
</dbReference>
<protein>
    <submittedName>
        <fullName evidence="1">Uncharacterized protein</fullName>
    </submittedName>
</protein>
<organism evidence="1">
    <name type="scientific">marine metagenome</name>
    <dbReference type="NCBI Taxonomy" id="408172"/>
    <lineage>
        <taxon>unclassified sequences</taxon>
        <taxon>metagenomes</taxon>
        <taxon>ecological metagenomes</taxon>
    </lineage>
</organism>
<proteinExistence type="predicted"/>
<feature type="non-terminal residue" evidence="1">
    <location>
        <position position="126"/>
    </location>
</feature>
<reference evidence="1" key="1">
    <citation type="submission" date="2018-05" db="EMBL/GenBank/DDBJ databases">
        <authorList>
            <person name="Lanie J.A."/>
            <person name="Ng W.-L."/>
            <person name="Kazmierczak K.M."/>
            <person name="Andrzejewski T.M."/>
            <person name="Davidsen T.M."/>
            <person name="Wayne K.J."/>
            <person name="Tettelin H."/>
            <person name="Glass J.I."/>
            <person name="Rusch D."/>
            <person name="Podicherti R."/>
            <person name="Tsui H.-C.T."/>
            <person name="Winkler M.E."/>
        </authorList>
    </citation>
    <scope>NUCLEOTIDE SEQUENCE</scope>
</reference>
<accession>A0A383ATY4</accession>
<sequence length="126" mass="13519">MAKLLIAMRNGQTTLMFFVLCFASLAPLLVPQAELSSLAVDQDTSGRDLIDVTIVDIAVGNSTDAAQTWIQPGGESMDYLLRGTRYAANITFKNAGTGFSSVDAIGTLEAIHPIGFVMETWTFNLS</sequence>
<evidence type="ECO:0000313" key="1">
    <source>
        <dbReference type="EMBL" id="SVE11071.1"/>
    </source>
</evidence>
<gene>
    <name evidence="1" type="ORF">METZ01_LOCUS463925</name>
</gene>